<dbReference type="Gene3D" id="3.40.190.10">
    <property type="entry name" value="Periplasmic binding protein-like II"/>
    <property type="match status" value="2"/>
</dbReference>
<dbReference type="EMBL" id="JACJHZ010000020">
    <property type="protein sequence ID" value="MBA9022034.1"/>
    <property type="molecule type" value="Genomic_DNA"/>
</dbReference>
<accession>A0ABR6CAI9</accession>
<dbReference type="PANTHER" id="PTHR30024">
    <property type="entry name" value="ALIPHATIC SULFONATES-BINDING PROTEIN-RELATED"/>
    <property type="match status" value="1"/>
</dbReference>
<sequence>MKNIVRTYIAAVLLSAGIAGSEAFAGGTQQSSYEKIVAQQTQVAGDAVNLRSNYWLAWTGAWDTVVMKETRLWEKWLPAGSQVTWQRNLQGPPVITDLLSGKQQIGYIGDNPAIVSTTKRDIAPVNLVAVNTISPGRMCGHLILGKGAPEFTNYKDAIKWLEGKTIGVPRGSCADRLAQVIVKHEGINVTWQQMQAEVVVTSLQAGKIDAAAVYEPHSSKAVFDGYAKYAISSNPYGELDANAVVMRQDFIESNRDVAKAWLKANIEALYFLKEHPIETIEMVKKELPGYTRENLWHAIYGNLPKETGASDTVLVGAMSFTKDVRDLLQRGHDFLHEIKVVVEPQFDPKAIQDDLVTEAFKELGLDPSQPLFVIKDGDMGTNPFKGDELVKS</sequence>
<dbReference type="RefSeq" id="WP_154385781.1">
    <property type="nucleotide sequence ID" value="NZ_JACJHY010000020.1"/>
</dbReference>
<organism evidence="2 3">
    <name type="scientific">Aminobacter ciceronei</name>
    <dbReference type="NCBI Taxonomy" id="150723"/>
    <lineage>
        <taxon>Bacteria</taxon>
        <taxon>Pseudomonadati</taxon>
        <taxon>Pseudomonadota</taxon>
        <taxon>Alphaproteobacteria</taxon>
        <taxon>Hyphomicrobiales</taxon>
        <taxon>Phyllobacteriaceae</taxon>
        <taxon>Aminobacter</taxon>
    </lineage>
</organism>
<feature type="signal peptide" evidence="1">
    <location>
        <begin position="1"/>
        <end position="25"/>
    </location>
</feature>
<dbReference type="SUPFAM" id="SSF53850">
    <property type="entry name" value="Periplasmic binding protein-like II"/>
    <property type="match status" value="1"/>
</dbReference>
<feature type="chain" id="PRO_5047050446" evidence="1">
    <location>
        <begin position="26"/>
        <end position="392"/>
    </location>
</feature>
<comment type="caution">
    <text evidence="2">The sequence shown here is derived from an EMBL/GenBank/DDBJ whole genome shotgun (WGS) entry which is preliminary data.</text>
</comment>
<dbReference type="Pfam" id="PF13379">
    <property type="entry name" value="NMT1_2"/>
    <property type="match status" value="1"/>
</dbReference>
<dbReference type="Proteomes" id="UP000587524">
    <property type="component" value="Unassembled WGS sequence"/>
</dbReference>
<evidence type="ECO:0000256" key="1">
    <source>
        <dbReference type="SAM" id="SignalP"/>
    </source>
</evidence>
<keyword evidence="3" id="KW-1185">Reference proteome</keyword>
<evidence type="ECO:0000313" key="3">
    <source>
        <dbReference type="Proteomes" id="UP000587524"/>
    </source>
</evidence>
<proteinExistence type="predicted"/>
<protein>
    <submittedName>
        <fullName evidence="2">NitT/TauT family transport system substrate-binding protein</fullName>
    </submittedName>
</protein>
<dbReference type="PANTHER" id="PTHR30024:SF45">
    <property type="entry name" value="ABC TRANSPORTER SUBSTRATE-BINDING PROTEIN"/>
    <property type="match status" value="1"/>
</dbReference>
<name>A0ABR6CAI9_9HYPH</name>
<gene>
    <name evidence="2" type="ORF">HNQ97_004044</name>
</gene>
<evidence type="ECO:0000313" key="2">
    <source>
        <dbReference type="EMBL" id="MBA9022034.1"/>
    </source>
</evidence>
<keyword evidence="1" id="KW-0732">Signal</keyword>
<reference evidence="2 3" key="1">
    <citation type="submission" date="2020-08" db="EMBL/GenBank/DDBJ databases">
        <title>Genomic Encyclopedia of Type Strains, Phase IV (KMG-IV): sequencing the most valuable type-strain genomes for metagenomic binning, comparative biology and taxonomic classification.</title>
        <authorList>
            <person name="Goeker M."/>
        </authorList>
    </citation>
    <scope>NUCLEOTIDE SEQUENCE [LARGE SCALE GENOMIC DNA]</scope>
    <source>
        <strain evidence="2 3">DSM 17455</strain>
    </source>
</reference>